<protein>
    <submittedName>
        <fullName evidence="1">Uncharacterized protein</fullName>
    </submittedName>
</protein>
<proteinExistence type="predicted"/>
<sequence>MKNSLKLTNIFALVLCAIFFTCSDDKDNEQNVEYPVSYAEFTIYGPTSNGNYDYRDESSSDEFNTTGRLYTMVQEPNLPEDQIQLYICKSFSSSNFLVVAPNSTGTH</sequence>
<gene>
    <name evidence="1" type="ORF">DFQ11_105159</name>
</gene>
<dbReference type="Proteomes" id="UP000248054">
    <property type="component" value="Unassembled WGS sequence"/>
</dbReference>
<dbReference type="RefSeq" id="WP_110476063.1">
    <property type="nucleotide sequence ID" value="NZ_BMWQ01000005.1"/>
</dbReference>
<evidence type="ECO:0000313" key="2">
    <source>
        <dbReference type="Proteomes" id="UP000248054"/>
    </source>
</evidence>
<comment type="caution">
    <text evidence="1">The sequence shown here is derived from an EMBL/GenBank/DDBJ whole genome shotgun (WGS) entry which is preliminary data.</text>
</comment>
<keyword evidence="2" id="KW-1185">Reference proteome</keyword>
<name>A0A2V4WUZ2_9FLAO</name>
<reference evidence="1 2" key="1">
    <citation type="submission" date="2018-06" db="EMBL/GenBank/DDBJ databases">
        <title>Genomic Encyclopedia of Type Strains, Phase III (KMG-III): the genomes of soil and plant-associated and newly described type strains.</title>
        <authorList>
            <person name="Whitman W."/>
        </authorList>
    </citation>
    <scope>NUCLEOTIDE SEQUENCE [LARGE SCALE GENOMIC DNA]</scope>
    <source>
        <strain evidence="1 2">CECT 7945</strain>
    </source>
</reference>
<organism evidence="1 2">
    <name type="scientific">Winogradskyella epiphytica</name>
    <dbReference type="NCBI Taxonomy" id="262005"/>
    <lineage>
        <taxon>Bacteria</taxon>
        <taxon>Pseudomonadati</taxon>
        <taxon>Bacteroidota</taxon>
        <taxon>Flavobacteriia</taxon>
        <taxon>Flavobacteriales</taxon>
        <taxon>Flavobacteriaceae</taxon>
        <taxon>Winogradskyella</taxon>
    </lineage>
</organism>
<evidence type="ECO:0000313" key="1">
    <source>
        <dbReference type="EMBL" id="PYE80560.1"/>
    </source>
</evidence>
<dbReference type="AlphaFoldDB" id="A0A2V4WUZ2"/>
<dbReference type="EMBL" id="QJTD01000005">
    <property type="protein sequence ID" value="PYE80560.1"/>
    <property type="molecule type" value="Genomic_DNA"/>
</dbReference>
<accession>A0A2V4WUZ2</accession>